<dbReference type="EMBL" id="FXTN01000001">
    <property type="protein sequence ID" value="SMO32465.1"/>
    <property type="molecule type" value="Genomic_DNA"/>
</dbReference>
<keyword evidence="1" id="KW-0812">Transmembrane</keyword>
<dbReference type="AlphaFoldDB" id="A0A521ACE4"/>
<protein>
    <submittedName>
        <fullName evidence="2">Uncharacterized protein</fullName>
    </submittedName>
</protein>
<keyword evidence="1" id="KW-1133">Transmembrane helix</keyword>
<keyword evidence="3" id="KW-1185">Reference proteome</keyword>
<gene>
    <name evidence="2" type="ORF">SAMN06265348_10142</name>
</gene>
<evidence type="ECO:0000256" key="1">
    <source>
        <dbReference type="SAM" id="Phobius"/>
    </source>
</evidence>
<organism evidence="2 3">
    <name type="scientific">Pedobacter westerhofensis</name>
    <dbReference type="NCBI Taxonomy" id="425512"/>
    <lineage>
        <taxon>Bacteria</taxon>
        <taxon>Pseudomonadati</taxon>
        <taxon>Bacteroidota</taxon>
        <taxon>Sphingobacteriia</taxon>
        <taxon>Sphingobacteriales</taxon>
        <taxon>Sphingobacteriaceae</taxon>
        <taxon>Pedobacter</taxon>
    </lineage>
</organism>
<reference evidence="2 3" key="1">
    <citation type="submission" date="2017-05" db="EMBL/GenBank/DDBJ databases">
        <authorList>
            <person name="Varghese N."/>
            <person name="Submissions S."/>
        </authorList>
    </citation>
    <scope>NUCLEOTIDE SEQUENCE [LARGE SCALE GENOMIC DNA]</scope>
    <source>
        <strain evidence="2 3">DSM 19036</strain>
    </source>
</reference>
<feature type="transmembrane region" description="Helical" evidence="1">
    <location>
        <begin position="26"/>
        <end position="43"/>
    </location>
</feature>
<keyword evidence="1" id="KW-0472">Membrane</keyword>
<evidence type="ECO:0000313" key="3">
    <source>
        <dbReference type="Proteomes" id="UP000320300"/>
    </source>
</evidence>
<dbReference type="Proteomes" id="UP000320300">
    <property type="component" value="Unassembled WGS sequence"/>
</dbReference>
<sequence length="53" mass="6220">MIALFTIIPMQISYSYFKQGSSQLPTLVYILLTIIMIAHARLVNFHQLFIYKK</sequence>
<name>A0A521ACE4_9SPHI</name>
<accession>A0A521ACE4</accession>
<evidence type="ECO:0000313" key="2">
    <source>
        <dbReference type="EMBL" id="SMO32465.1"/>
    </source>
</evidence>
<proteinExistence type="predicted"/>